<dbReference type="InterPro" id="IPR036259">
    <property type="entry name" value="MFS_trans_sf"/>
</dbReference>
<evidence type="ECO:0000313" key="4">
    <source>
        <dbReference type="Proteomes" id="UP000054485"/>
    </source>
</evidence>
<evidence type="ECO:0000259" key="2">
    <source>
        <dbReference type="PROSITE" id="PS50850"/>
    </source>
</evidence>
<accession>A0A0D0ADT3</accession>
<name>A0A0D0ADT3_9AGAM</name>
<keyword evidence="4" id="KW-1185">Reference proteome</keyword>
<dbReference type="STRING" id="930992.A0A0D0ADT3"/>
<reference evidence="4" key="2">
    <citation type="submission" date="2015-01" db="EMBL/GenBank/DDBJ databases">
        <title>Evolutionary Origins and Diversification of the Mycorrhizal Mutualists.</title>
        <authorList>
            <consortium name="DOE Joint Genome Institute"/>
            <consortium name="Mycorrhizal Genomics Consortium"/>
            <person name="Kohler A."/>
            <person name="Kuo A."/>
            <person name="Nagy L.G."/>
            <person name="Floudas D."/>
            <person name="Copeland A."/>
            <person name="Barry K.W."/>
            <person name="Cichocki N."/>
            <person name="Veneault-Fourrey C."/>
            <person name="LaButti K."/>
            <person name="Lindquist E.A."/>
            <person name="Lipzen A."/>
            <person name="Lundell T."/>
            <person name="Morin E."/>
            <person name="Murat C."/>
            <person name="Riley R."/>
            <person name="Ohm R."/>
            <person name="Sun H."/>
            <person name="Tunlid A."/>
            <person name="Henrissat B."/>
            <person name="Grigoriev I.V."/>
            <person name="Hibbett D.S."/>
            <person name="Martin F."/>
        </authorList>
    </citation>
    <scope>NUCLEOTIDE SEQUENCE [LARGE SCALE GENOMIC DNA]</scope>
    <source>
        <strain evidence="4">UH-Slu-Lm8-n1</strain>
    </source>
</reference>
<comment type="subcellular location">
    <subcellularLocation>
        <location evidence="1">Membrane</location>
        <topology evidence="1">Multi-pass membrane protein</topology>
    </subcellularLocation>
</comment>
<dbReference type="HOGENOM" id="CLU_2414768_0_0_1"/>
<reference evidence="3 4" key="1">
    <citation type="submission" date="2014-04" db="EMBL/GenBank/DDBJ databases">
        <authorList>
            <consortium name="DOE Joint Genome Institute"/>
            <person name="Kuo A."/>
            <person name="Ruytinx J."/>
            <person name="Rineau F."/>
            <person name="Colpaert J."/>
            <person name="Kohler A."/>
            <person name="Nagy L.G."/>
            <person name="Floudas D."/>
            <person name="Copeland A."/>
            <person name="Barry K.W."/>
            <person name="Cichocki N."/>
            <person name="Veneault-Fourrey C."/>
            <person name="LaButti K."/>
            <person name="Lindquist E.A."/>
            <person name="Lipzen A."/>
            <person name="Lundell T."/>
            <person name="Morin E."/>
            <person name="Murat C."/>
            <person name="Sun H."/>
            <person name="Tunlid A."/>
            <person name="Henrissat B."/>
            <person name="Grigoriev I.V."/>
            <person name="Hibbett D.S."/>
            <person name="Martin F."/>
            <person name="Nordberg H.P."/>
            <person name="Cantor M.N."/>
            <person name="Hua S.X."/>
        </authorList>
    </citation>
    <scope>NUCLEOTIDE SEQUENCE [LARGE SCALE GENOMIC DNA]</scope>
    <source>
        <strain evidence="3 4">UH-Slu-Lm8-n1</strain>
    </source>
</reference>
<dbReference type="OrthoDB" id="3066029at2759"/>
<feature type="domain" description="Major facilitator superfamily (MFS) profile" evidence="2">
    <location>
        <begin position="1"/>
        <end position="92"/>
    </location>
</feature>
<dbReference type="Gene3D" id="1.20.1720.10">
    <property type="entry name" value="Multidrug resistance protein D"/>
    <property type="match status" value="1"/>
</dbReference>
<gene>
    <name evidence="3" type="ORF">CY34DRAFT_531813</name>
</gene>
<evidence type="ECO:0000313" key="3">
    <source>
        <dbReference type="EMBL" id="KIK36304.1"/>
    </source>
</evidence>
<dbReference type="Proteomes" id="UP000054485">
    <property type="component" value="Unassembled WGS sequence"/>
</dbReference>
<dbReference type="PROSITE" id="PS50850">
    <property type="entry name" value="MFS"/>
    <property type="match status" value="1"/>
</dbReference>
<dbReference type="SUPFAM" id="SSF103473">
    <property type="entry name" value="MFS general substrate transporter"/>
    <property type="match status" value="1"/>
</dbReference>
<evidence type="ECO:0000256" key="1">
    <source>
        <dbReference type="ARBA" id="ARBA00004141"/>
    </source>
</evidence>
<dbReference type="EMBL" id="KN835541">
    <property type="protein sequence ID" value="KIK36304.1"/>
    <property type="molecule type" value="Genomic_DNA"/>
</dbReference>
<protein>
    <recommendedName>
        <fullName evidence="2">Major facilitator superfamily (MFS) profile domain-containing protein</fullName>
    </recommendedName>
</protein>
<dbReference type="InParanoid" id="A0A0D0ADT3"/>
<dbReference type="GO" id="GO:0022857">
    <property type="term" value="F:transmembrane transporter activity"/>
    <property type="evidence" value="ECO:0007669"/>
    <property type="project" value="InterPro"/>
</dbReference>
<dbReference type="GO" id="GO:0016020">
    <property type="term" value="C:membrane"/>
    <property type="evidence" value="ECO:0007669"/>
    <property type="project" value="UniProtKB-SubCell"/>
</dbReference>
<dbReference type="AlphaFoldDB" id="A0A0D0ADT3"/>
<dbReference type="InterPro" id="IPR020846">
    <property type="entry name" value="MFS_dom"/>
</dbReference>
<organism evidence="3 4">
    <name type="scientific">Suillus luteus UH-Slu-Lm8-n1</name>
    <dbReference type="NCBI Taxonomy" id="930992"/>
    <lineage>
        <taxon>Eukaryota</taxon>
        <taxon>Fungi</taxon>
        <taxon>Dikarya</taxon>
        <taxon>Basidiomycota</taxon>
        <taxon>Agaricomycotina</taxon>
        <taxon>Agaricomycetes</taxon>
        <taxon>Agaricomycetidae</taxon>
        <taxon>Boletales</taxon>
        <taxon>Suillineae</taxon>
        <taxon>Suillaceae</taxon>
        <taxon>Suillus</taxon>
    </lineage>
</organism>
<sequence length="92" mass="9959">MPFLCVGSYGVAMSTSLRSLLFWRFVQTFGCSGGIPLGAGVIGDIYKLEERGTAIGVFFGVSDANIEGSCRFGNLTFLGRTFRVCCCSVPWR</sequence>
<proteinExistence type="predicted"/>